<feature type="transmembrane region" description="Helical" evidence="1">
    <location>
        <begin position="108"/>
        <end position="126"/>
    </location>
</feature>
<sequence length="340" mass="36312">MTALRQYQRLETVGLWRETPEAQRRNVVVSFGEASLVISDFQSGRALTHWSLPAVERVNPGETPALYAPGIEAGESVEIEDDTMIAALEKVRGVVAQQRQARGGRGRLITFALIAATLVGLAVFWLPGALVAHTASVVPYAKRVEIGQRILQDMARNGALSCRSPLGLRAAGRLRDRLFGPEGGEIVVINEGLAATAHLPGRHLLIGNDLLMGHDTPEVAAGHLIAERLRADANDPLIPVLRSAGLRATVQLLTTGNLPDTALRGYGNKVIADSAAPVEAEEFLRRMEAAGVPTTPYAQAVDPAGDHTLPLVVGDPFRTVPPRPVLGDEDWVSLQGICNG</sequence>
<evidence type="ECO:0000313" key="3">
    <source>
        <dbReference type="Proteomes" id="UP001597353"/>
    </source>
</evidence>
<organism evidence="2 3">
    <name type="scientific">Halodurantibacterium flavum</name>
    <dbReference type="NCBI Taxonomy" id="1382802"/>
    <lineage>
        <taxon>Bacteria</taxon>
        <taxon>Pseudomonadati</taxon>
        <taxon>Pseudomonadota</taxon>
        <taxon>Alphaproteobacteria</taxon>
        <taxon>Rhodobacterales</taxon>
        <taxon>Paracoccaceae</taxon>
        <taxon>Halodurantibacterium</taxon>
    </lineage>
</organism>
<reference evidence="3" key="1">
    <citation type="journal article" date="2019" name="Int. J. Syst. Evol. Microbiol.">
        <title>The Global Catalogue of Microorganisms (GCM) 10K type strain sequencing project: providing services to taxonomists for standard genome sequencing and annotation.</title>
        <authorList>
            <consortium name="The Broad Institute Genomics Platform"/>
            <consortium name="The Broad Institute Genome Sequencing Center for Infectious Disease"/>
            <person name="Wu L."/>
            <person name="Ma J."/>
        </authorList>
    </citation>
    <scope>NUCLEOTIDE SEQUENCE [LARGE SCALE GENOMIC DNA]</scope>
    <source>
        <strain evidence="3">CGMCC 4.7242</strain>
    </source>
</reference>
<keyword evidence="1" id="KW-0812">Transmembrane</keyword>
<proteinExistence type="predicted"/>
<evidence type="ECO:0000313" key="2">
    <source>
        <dbReference type="EMBL" id="MFD1911357.1"/>
    </source>
</evidence>
<keyword evidence="1" id="KW-0472">Membrane</keyword>
<protein>
    <submittedName>
        <fullName evidence="2">Uncharacterized protein</fullName>
    </submittedName>
</protein>
<keyword evidence="1" id="KW-1133">Transmembrane helix</keyword>
<dbReference type="RefSeq" id="WP_390259684.1">
    <property type="nucleotide sequence ID" value="NZ_JBHUGH010000003.1"/>
</dbReference>
<gene>
    <name evidence="2" type="ORF">ACFSGJ_03905</name>
</gene>
<comment type="caution">
    <text evidence="2">The sequence shown here is derived from an EMBL/GenBank/DDBJ whole genome shotgun (WGS) entry which is preliminary data.</text>
</comment>
<keyword evidence="3" id="KW-1185">Reference proteome</keyword>
<dbReference type="EMBL" id="JBHUGH010000003">
    <property type="protein sequence ID" value="MFD1911357.1"/>
    <property type="molecule type" value="Genomic_DNA"/>
</dbReference>
<name>A0ABW4S176_9RHOB</name>
<dbReference type="Proteomes" id="UP001597353">
    <property type="component" value="Unassembled WGS sequence"/>
</dbReference>
<accession>A0ABW4S176</accession>
<evidence type="ECO:0000256" key="1">
    <source>
        <dbReference type="SAM" id="Phobius"/>
    </source>
</evidence>